<feature type="region of interest" description="Disordered" evidence="1">
    <location>
        <begin position="209"/>
        <end position="248"/>
    </location>
</feature>
<evidence type="ECO:0000256" key="2">
    <source>
        <dbReference type="SAM" id="SignalP"/>
    </source>
</evidence>
<reference evidence="4" key="1">
    <citation type="submission" date="2025-08" db="UniProtKB">
        <authorList>
            <consortium name="RefSeq"/>
        </authorList>
    </citation>
    <scope>IDENTIFICATION</scope>
</reference>
<dbReference type="PANTHER" id="PTHR16510:SF4">
    <property type="entry name" value="MATRIX EXTRACELLULAR PHOSPHOGLYCOPROTEIN"/>
    <property type="match status" value="1"/>
</dbReference>
<dbReference type="Proteomes" id="UP000189704">
    <property type="component" value="Unplaced"/>
</dbReference>
<keyword evidence="3" id="KW-1185">Reference proteome</keyword>
<sequence length="557" mass="62301">MQVACVGLLLFSVTWAAPTFQPQAEKTKHGCVEERRITYKGHHKKHEYYIFKYAYTSPGKKNQTDVKEEKNKDNIALHHFDKRRNQGPLPRENIVWERQKDLSLSEANENNQSSKFQNLFANRQTLNEDHSISQKEDVNNDLKISIDSKSIMNKWTENGDDAISTLHDQEEYGAALVRNNMQHLMGPVTVIQPLMEENKENKPRNVLSKVSAGKHYAKGHSKDKKNSQRDSRTQNSPVKSKSTPRIQYNTDYLKHLSKVKKIPSDFEGSGYTDLQERGDNDIFPFSGDGQPFKDIPSKGGAIGPDLEGTDIQTGFSGPGEAETTDPDTTGPGYNEIPEREKNGRDTIGTRDETAKENGVVDVSLVEGSNDITGSTPFKELPGKEGNRVDASSQNAHQGKVEFHFPSAPSKEKRKEGSRDATESTNYNEVPKHGQGSTRKGTAHSSRNQATWNEKQRFPSKDKSQSLLVPSHGIDNEIKNEIGSHNGPNSEESIITQSRKYHYGPHRQNKSTRNKGMPQRKGFQGYRKPHPNRRLSPAGKDDSSESSDSSSSSESNGD</sequence>
<feature type="compositionally biased region" description="Basic and acidic residues" evidence="1">
    <location>
        <begin position="336"/>
        <end position="355"/>
    </location>
</feature>
<accession>A0A1U7UF82</accession>
<dbReference type="AlphaFoldDB" id="A0A1U7UF82"/>
<name>A0A1U7UF82_CARSF</name>
<dbReference type="Pfam" id="PF07175">
    <property type="entry name" value="Osteoregulin"/>
    <property type="match status" value="1"/>
</dbReference>
<feature type="compositionally biased region" description="Low complexity" evidence="1">
    <location>
        <begin position="545"/>
        <end position="557"/>
    </location>
</feature>
<feature type="compositionally biased region" description="Basic and acidic residues" evidence="1">
    <location>
        <begin position="453"/>
        <end position="463"/>
    </location>
</feature>
<organism evidence="3 4">
    <name type="scientific">Carlito syrichta</name>
    <name type="common">Philippine tarsier</name>
    <name type="synonym">Tarsius syrichta</name>
    <dbReference type="NCBI Taxonomy" id="1868482"/>
    <lineage>
        <taxon>Eukaryota</taxon>
        <taxon>Metazoa</taxon>
        <taxon>Chordata</taxon>
        <taxon>Craniata</taxon>
        <taxon>Vertebrata</taxon>
        <taxon>Euteleostomi</taxon>
        <taxon>Mammalia</taxon>
        <taxon>Eutheria</taxon>
        <taxon>Euarchontoglires</taxon>
        <taxon>Primates</taxon>
        <taxon>Haplorrhini</taxon>
        <taxon>Tarsiiformes</taxon>
        <taxon>Tarsiidae</taxon>
        <taxon>Carlito</taxon>
    </lineage>
</organism>
<dbReference type="GO" id="GO:0031012">
    <property type="term" value="C:extracellular matrix"/>
    <property type="evidence" value="ECO:0007669"/>
    <property type="project" value="TreeGrafter"/>
</dbReference>
<dbReference type="OrthoDB" id="9041543at2759"/>
<feature type="compositionally biased region" description="Basic residues" evidence="1">
    <location>
        <begin position="498"/>
        <end position="512"/>
    </location>
</feature>
<dbReference type="GO" id="GO:1990430">
    <property type="term" value="F:extracellular matrix protein binding"/>
    <property type="evidence" value="ECO:0007669"/>
    <property type="project" value="TreeGrafter"/>
</dbReference>
<feature type="signal peptide" evidence="2">
    <location>
        <begin position="1"/>
        <end position="16"/>
    </location>
</feature>
<feature type="compositionally biased region" description="Polar residues" evidence="1">
    <location>
        <begin position="233"/>
        <end position="248"/>
    </location>
</feature>
<feature type="compositionally biased region" description="Polar residues" evidence="1">
    <location>
        <begin position="434"/>
        <end position="452"/>
    </location>
</feature>
<gene>
    <name evidence="4" type="primary">MEPE</name>
</gene>
<dbReference type="STRING" id="1868482.ENSTSYP00000018993"/>
<feature type="compositionally biased region" description="Polar residues" evidence="1">
    <location>
        <begin position="485"/>
        <end position="497"/>
    </location>
</feature>
<dbReference type="InterPro" id="IPR009837">
    <property type="entry name" value="MEPE"/>
</dbReference>
<evidence type="ECO:0000313" key="4">
    <source>
        <dbReference type="RefSeq" id="XP_008068790.1"/>
    </source>
</evidence>
<feature type="compositionally biased region" description="Basic and acidic residues" evidence="1">
    <location>
        <begin position="409"/>
        <end position="421"/>
    </location>
</feature>
<evidence type="ECO:0000313" key="3">
    <source>
        <dbReference type="Proteomes" id="UP000189704"/>
    </source>
</evidence>
<dbReference type="PANTHER" id="PTHR16510">
    <property type="entry name" value="EXTRACELLULAR MATRIX PHOSPHOGLYCOPROTEIN WITH ASARM MOTIF"/>
    <property type="match status" value="1"/>
</dbReference>
<keyword evidence="2" id="KW-0732">Signal</keyword>
<feature type="chain" id="PRO_5010522241" evidence="2">
    <location>
        <begin position="17"/>
        <end position="557"/>
    </location>
</feature>
<protein>
    <submittedName>
        <fullName evidence="4">Matrix extracellular phosphoglycoprotein</fullName>
    </submittedName>
</protein>
<feature type="region of interest" description="Disordered" evidence="1">
    <location>
        <begin position="305"/>
        <end position="557"/>
    </location>
</feature>
<dbReference type="KEGG" id="csyr:103273168"/>
<dbReference type="GO" id="GO:0031214">
    <property type="term" value="P:biomineral tissue development"/>
    <property type="evidence" value="ECO:0007669"/>
    <property type="project" value="InterPro"/>
</dbReference>
<dbReference type="GeneID" id="103273168"/>
<dbReference type="RefSeq" id="XP_008068790.1">
    <property type="nucleotide sequence ID" value="XM_008070599.1"/>
</dbReference>
<evidence type="ECO:0000256" key="1">
    <source>
        <dbReference type="SAM" id="MobiDB-lite"/>
    </source>
</evidence>
<proteinExistence type="predicted"/>
<dbReference type="CTD" id="56955"/>